<keyword evidence="2" id="KW-1185">Reference proteome</keyword>
<organism evidence="1 2">
    <name type="scientific">Trichogramma kaykai</name>
    <dbReference type="NCBI Taxonomy" id="54128"/>
    <lineage>
        <taxon>Eukaryota</taxon>
        <taxon>Metazoa</taxon>
        <taxon>Ecdysozoa</taxon>
        <taxon>Arthropoda</taxon>
        <taxon>Hexapoda</taxon>
        <taxon>Insecta</taxon>
        <taxon>Pterygota</taxon>
        <taxon>Neoptera</taxon>
        <taxon>Endopterygota</taxon>
        <taxon>Hymenoptera</taxon>
        <taxon>Apocrita</taxon>
        <taxon>Proctotrupomorpha</taxon>
        <taxon>Chalcidoidea</taxon>
        <taxon>Trichogrammatidae</taxon>
        <taxon>Trichogramma</taxon>
    </lineage>
</organism>
<reference evidence="1 2" key="1">
    <citation type="journal article" date="2024" name="bioRxiv">
        <title>A reference genome for Trichogramma kaykai: A tiny desert-dwelling parasitoid wasp with competing sex-ratio distorters.</title>
        <authorList>
            <person name="Culotta J."/>
            <person name="Lindsey A.R."/>
        </authorList>
    </citation>
    <scope>NUCLEOTIDE SEQUENCE [LARGE SCALE GENOMIC DNA]</scope>
    <source>
        <strain evidence="1 2">KSX58</strain>
    </source>
</reference>
<dbReference type="EMBL" id="JBJJXI010000032">
    <property type="protein sequence ID" value="KAL3403085.1"/>
    <property type="molecule type" value="Genomic_DNA"/>
</dbReference>
<dbReference type="Proteomes" id="UP001627154">
    <property type="component" value="Unassembled WGS sequence"/>
</dbReference>
<protein>
    <submittedName>
        <fullName evidence="1">Uncharacterized protein</fullName>
    </submittedName>
</protein>
<name>A0ABD2XDB2_9HYME</name>
<sequence>MNVPGYPLLYMQHECVCVGVTTVYDHEDSSRNTHLDFAKFQKNLQPAIKYTSVQTPMRSYTHTHTHGGYCRNIILQGFQLFSSFYNMHTCMHV</sequence>
<evidence type="ECO:0000313" key="2">
    <source>
        <dbReference type="Proteomes" id="UP001627154"/>
    </source>
</evidence>
<dbReference type="AlphaFoldDB" id="A0ABD2XDB2"/>
<gene>
    <name evidence="1" type="ORF">TKK_004218</name>
</gene>
<proteinExistence type="predicted"/>
<evidence type="ECO:0000313" key="1">
    <source>
        <dbReference type="EMBL" id="KAL3403085.1"/>
    </source>
</evidence>
<accession>A0ABD2XDB2</accession>
<comment type="caution">
    <text evidence="1">The sequence shown here is derived from an EMBL/GenBank/DDBJ whole genome shotgun (WGS) entry which is preliminary data.</text>
</comment>